<dbReference type="EMBL" id="CM046392">
    <property type="protein sequence ID" value="KAI8555889.1"/>
    <property type="molecule type" value="Genomic_DNA"/>
</dbReference>
<organism evidence="1 2">
    <name type="scientific">Rhododendron molle</name>
    <name type="common">Chinese azalea</name>
    <name type="synonym">Azalea mollis</name>
    <dbReference type="NCBI Taxonomy" id="49168"/>
    <lineage>
        <taxon>Eukaryota</taxon>
        <taxon>Viridiplantae</taxon>
        <taxon>Streptophyta</taxon>
        <taxon>Embryophyta</taxon>
        <taxon>Tracheophyta</taxon>
        <taxon>Spermatophyta</taxon>
        <taxon>Magnoliopsida</taxon>
        <taxon>eudicotyledons</taxon>
        <taxon>Gunneridae</taxon>
        <taxon>Pentapetalae</taxon>
        <taxon>asterids</taxon>
        <taxon>Ericales</taxon>
        <taxon>Ericaceae</taxon>
        <taxon>Ericoideae</taxon>
        <taxon>Rhodoreae</taxon>
        <taxon>Rhododendron</taxon>
    </lineage>
</organism>
<keyword evidence="2" id="KW-1185">Reference proteome</keyword>
<accession>A0ACC0NSQ4</accession>
<protein>
    <submittedName>
        <fullName evidence="1">Uncharacterized protein</fullName>
    </submittedName>
</protein>
<proteinExistence type="predicted"/>
<reference evidence="1" key="1">
    <citation type="submission" date="2022-02" db="EMBL/GenBank/DDBJ databases">
        <title>Plant Genome Project.</title>
        <authorList>
            <person name="Zhang R.-G."/>
        </authorList>
    </citation>
    <scope>NUCLEOTIDE SEQUENCE</scope>
    <source>
        <strain evidence="1">AT1</strain>
    </source>
</reference>
<gene>
    <name evidence="1" type="ORF">RHMOL_Rhmol05G0209600</name>
</gene>
<comment type="caution">
    <text evidence="1">The sequence shown here is derived from an EMBL/GenBank/DDBJ whole genome shotgun (WGS) entry which is preliminary data.</text>
</comment>
<name>A0ACC0NSQ4_RHOML</name>
<evidence type="ECO:0000313" key="2">
    <source>
        <dbReference type="Proteomes" id="UP001062846"/>
    </source>
</evidence>
<sequence>MTPTKRRLEGLFKRIREERFWFGPSQRSNYDFDVTDPNIRRAILKVSPAVVSVVSFAGGDIFLVASGTIIKCEDVNGRYSSSILTCASLLRSSTDSNTMGDNIKVCLVDGKSFNGCMYAHDHHYNIAIIKITSDVALPTVSLATLDDSISTDLSESPSLRPSSSVNLCPGDSVVALGRLGSDTTELMAALGKFREPHRPWLGMNLTYLCVLSIGKLEKIKSKFNISSGVLVQEVVKGSPAEQAGILKDDIIVQFGDNSVRGVLEVENDRLFVKKACFGYSDEKPIVKLSKYQEGKQQLSKEKGNINSSLRTGEVTEKGRGVEFGSMRGHGHSFVQALKGESSKPGIEQSIKIHINPVGNGWLFRSAVAVMH</sequence>
<dbReference type="Proteomes" id="UP001062846">
    <property type="component" value="Chromosome 5"/>
</dbReference>
<evidence type="ECO:0000313" key="1">
    <source>
        <dbReference type="EMBL" id="KAI8555889.1"/>
    </source>
</evidence>